<protein>
    <recommendedName>
        <fullName evidence="4">40S ribosomal protein S6</fullName>
    </recommendedName>
</protein>
<dbReference type="OrthoDB" id="10260596at2759"/>
<dbReference type="PANTHER" id="PTHR11502">
    <property type="entry name" value="40S RIBOSOMAL PROTEIN S6"/>
    <property type="match status" value="1"/>
</dbReference>
<evidence type="ECO:0000313" key="6">
    <source>
        <dbReference type="EMBL" id="OSX72307.1"/>
    </source>
</evidence>
<reference evidence="6 7" key="1">
    <citation type="submission" date="2017-03" db="EMBL/GenBank/DDBJ databases">
        <title>WGS assembly of Porphyra umbilicalis.</title>
        <authorList>
            <person name="Brawley S.H."/>
            <person name="Blouin N.A."/>
            <person name="Ficko-Blean E."/>
            <person name="Wheeler G.L."/>
            <person name="Lohr M."/>
            <person name="Goodson H.V."/>
            <person name="Jenkins J.W."/>
            <person name="Blaby-Haas C.E."/>
            <person name="Helliwell K.E."/>
            <person name="Chan C."/>
            <person name="Marriage T."/>
            <person name="Bhattacharya D."/>
            <person name="Klein A.S."/>
            <person name="Badis Y."/>
            <person name="Brodie J."/>
            <person name="Cao Y."/>
            <person name="Collen J."/>
            <person name="Dittami S.M."/>
            <person name="Gachon C.M."/>
            <person name="Green B.R."/>
            <person name="Karpowicz S."/>
            <person name="Kim J.W."/>
            <person name="Kudahl U."/>
            <person name="Lin S."/>
            <person name="Michel G."/>
            <person name="Mittag M."/>
            <person name="Olson B.J."/>
            <person name="Pangilinan J."/>
            <person name="Peng Y."/>
            <person name="Qiu H."/>
            <person name="Shu S."/>
            <person name="Singer J.T."/>
            <person name="Smith A.G."/>
            <person name="Sprecher B.N."/>
            <person name="Wagner V."/>
            <person name="Wang W."/>
            <person name="Wang Z.-Y."/>
            <person name="Yan J."/>
            <person name="Yarish C."/>
            <person name="Zoeuner-Riek S."/>
            <person name="Zhuang Y."/>
            <person name="Zou Y."/>
            <person name="Lindquist E.A."/>
            <person name="Grimwood J."/>
            <person name="Barry K."/>
            <person name="Rokhsar D.S."/>
            <person name="Schmutz J."/>
            <person name="Stiller J.W."/>
            <person name="Grossman A.R."/>
            <person name="Prochnik S.E."/>
        </authorList>
    </citation>
    <scope>NUCLEOTIDE SEQUENCE [LARGE SCALE GENOMIC DNA]</scope>
    <source>
        <strain evidence="6">4086291</strain>
    </source>
</reference>
<dbReference type="GO" id="GO:0005840">
    <property type="term" value="C:ribosome"/>
    <property type="evidence" value="ECO:0007669"/>
    <property type="project" value="UniProtKB-KW"/>
</dbReference>
<evidence type="ECO:0000313" key="7">
    <source>
        <dbReference type="Proteomes" id="UP000218209"/>
    </source>
</evidence>
<keyword evidence="3 4" id="KW-0687">Ribonucleoprotein</keyword>
<evidence type="ECO:0000256" key="5">
    <source>
        <dbReference type="SAM" id="MobiDB-lite"/>
    </source>
</evidence>
<gene>
    <name evidence="6" type="ORF">BU14_0446s0002</name>
</gene>
<dbReference type="GO" id="GO:0006412">
    <property type="term" value="P:translation"/>
    <property type="evidence" value="ECO:0007669"/>
    <property type="project" value="InterPro"/>
</dbReference>
<dbReference type="GO" id="GO:0003735">
    <property type="term" value="F:structural constituent of ribosome"/>
    <property type="evidence" value="ECO:0007669"/>
    <property type="project" value="InterPro"/>
</dbReference>
<keyword evidence="2 4" id="KW-0689">Ribosomal protein</keyword>
<evidence type="ECO:0000256" key="1">
    <source>
        <dbReference type="ARBA" id="ARBA00009312"/>
    </source>
</evidence>
<dbReference type="PIRSF" id="PIRSF002129">
    <property type="entry name" value="Ribosom_S6_euk"/>
    <property type="match status" value="1"/>
</dbReference>
<evidence type="ECO:0000256" key="2">
    <source>
        <dbReference type="ARBA" id="ARBA00022980"/>
    </source>
</evidence>
<dbReference type="Proteomes" id="UP000218209">
    <property type="component" value="Unassembled WGS sequence"/>
</dbReference>
<dbReference type="AlphaFoldDB" id="A0A1X6NUQ2"/>
<dbReference type="Gene3D" id="1.20.5.2650">
    <property type="match status" value="1"/>
</dbReference>
<accession>A0A1X6NUQ2</accession>
<dbReference type="InterPro" id="IPR014401">
    <property type="entry name" value="Ribosomal_eS6-like"/>
</dbReference>
<proteinExistence type="inferred from homology"/>
<dbReference type="InterPro" id="IPR001377">
    <property type="entry name" value="Ribosomal_eS6"/>
</dbReference>
<keyword evidence="7" id="KW-1185">Reference proteome</keyword>
<dbReference type="EMBL" id="KV919069">
    <property type="protein sequence ID" value="OSX72307.1"/>
    <property type="molecule type" value="Genomic_DNA"/>
</dbReference>
<organism evidence="6 7">
    <name type="scientific">Porphyra umbilicalis</name>
    <name type="common">Purple laver</name>
    <name type="synonym">Red alga</name>
    <dbReference type="NCBI Taxonomy" id="2786"/>
    <lineage>
        <taxon>Eukaryota</taxon>
        <taxon>Rhodophyta</taxon>
        <taxon>Bangiophyceae</taxon>
        <taxon>Bangiales</taxon>
        <taxon>Bangiaceae</taxon>
        <taxon>Porphyra</taxon>
    </lineage>
</organism>
<dbReference type="Pfam" id="PF01092">
    <property type="entry name" value="Ribosomal_S6e"/>
    <property type="match status" value="1"/>
</dbReference>
<comment type="similarity">
    <text evidence="1 4">Belongs to the eukaryotic ribosomal protein eS6 family.</text>
</comment>
<dbReference type="SMART" id="SM01405">
    <property type="entry name" value="Ribosomal_S6e"/>
    <property type="match status" value="1"/>
</dbReference>
<name>A0A1X6NUQ2_PORUM</name>
<dbReference type="GO" id="GO:1990904">
    <property type="term" value="C:ribonucleoprotein complex"/>
    <property type="evidence" value="ECO:0007669"/>
    <property type="project" value="UniProtKB-KW"/>
</dbReference>
<feature type="region of interest" description="Disordered" evidence="5">
    <location>
        <begin position="232"/>
        <end position="253"/>
    </location>
</feature>
<sequence>MRQCGCSIPYARSRRRRHSSPSCPPRSRTCFPAWEAAAASEQHATMKLNVANPATGAQKMLDIEDEKKLRGFYDKRLAQEVEGDALGDEFAGYVLKIMGGQDKQGFAMKQGVLTPNRVRLLLHKGVSGCRGYGMRKGERRRKTVRGCIVSSSIAVLNVIIVKKGDAEVPGLTDVVIPRRLGPKRASKIRKLFNLSKEDDVRKYVIRREVPSKKEGGKPISKAPKIQRLVTPQTLQRKRRRAAVTRKGVEASKEAAAEYEKRLALLKKEARASHRETASKRKTGAKSDSK</sequence>
<feature type="region of interest" description="Disordered" evidence="5">
    <location>
        <begin position="268"/>
        <end position="289"/>
    </location>
</feature>
<evidence type="ECO:0000256" key="3">
    <source>
        <dbReference type="ARBA" id="ARBA00023274"/>
    </source>
</evidence>
<evidence type="ECO:0000256" key="4">
    <source>
        <dbReference type="PIRNR" id="PIRNR002129"/>
    </source>
</evidence>